<feature type="compositionally biased region" description="Low complexity" evidence="1">
    <location>
        <begin position="270"/>
        <end position="281"/>
    </location>
</feature>
<dbReference type="PANTHER" id="PTHR30522:SF0">
    <property type="entry name" value="NUCLEOSIDE TRIPHOSPHATE PYROPHOSPHOHYDROLASE"/>
    <property type="match status" value="1"/>
</dbReference>
<dbReference type="Proteomes" id="UP001604335">
    <property type="component" value="Unassembled WGS sequence"/>
</dbReference>
<name>A0ABW7C7S1_9CYAN</name>
<dbReference type="NCBIfam" id="TIGR00444">
    <property type="entry name" value="mazG"/>
    <property type="match status" value="1"/>
</dbReference>
<gene>
    <name evidence="3" type="primary">mazG</name>
    <name evidence="3" type="ORF">VPK24_06225</name>
</gene>
<keyword evidence="4" id="KW-1185">Reference proteome</keyword>
<dbReference type="CDD" id="cd11528">
    <property type="entry name" value="NTP-PPase_MazG_Nterm"/>
    <property type="match status" value="1"/>
</dbReference>
<dbReference type="EC" id="3.6.1.9" evidence="3"/>
<dbReference type="InterPro" id="IPR011551">
    <property type="entry name" value="NTP_PyrPHydrolase_MazG"/>
</dbReference>
<keyword evidence="3" id="KW-0378">Hydrolase</keyword>
<dbReference type="NCBIfam" id="NF007113">
    <property type="entry name" value="PRK09562.1"/>
    <property type="match status" value="1"/>
</dbReference>
<feature type="region of interest" description="Disordered" evidence="1">
    <location>
        <begin position="270"/>
        <end position="289"/>
    </location>
</feature>
<dbReference type="InterPro" id="IPR004518">
    <property type="entry name" value="MazG-like_dom"/>
</dbReference>
<evidence type="ECO:0000313" key="4">
    <source>
        <dbReference type="Proteomes" id="UP001604335"/>
    </source>
</evidence>
<dbReference type="EMBL" id="JAZAQF010000030">
    <property type="protein sequence ID" value="MFG3817228.1"/>
    <property type="molecule type" value="Genomic_DNA"/>
</dbReference>
<dbReference type="RefSeq" id="WP_393011409.1">
    <property type="nucleotide sequence ID" value="NZ_JAZAQF010000030.1"/>
</dbReference>
<evidence type="ECO:0000259" key="2">
    <source>
        <dbReference type="Pfam" id="PF03819"/>
    </source>
</evidence>
<dbReference type="InterPro" id="IPR048011">
    <property type="entry name" value="NTP-PPase_MazG-like_C"/>
</dbReference>
<comment type="caution">
    <text evidence="3">The sequence shown here is derived from an EMBL/GenBank/DDBJ whole genome shotgun (WGS) entry which is preliminary data.</text>
</comment>
<sequence>MSSLDRPSEILTALQRLIDVVAQLRDPVRGCPWDLAQTPESLVPYILEEAYETVAAIRSGDRAETAEELGDLLLQVVLQAQLASEAGDFDLGQVANGIADKLVRRHPHVFGEAEATDAAAVHRQWEQIKAAEKGEPIDQPPPLSAKLDRYVNRLPPLMAALKMSEKAAAAGFEWDSLEGVWEKFHEELAELQGAIAQGDPEHQASELGDLLFTVVQLARWQGIDPSAALHGTNQRFVQRLQMMEALSDRPLEQYSLETLEALWQKAKAQLGQGSGQGSSAQNQEFEFPD</sequence>
<evidence type="ECO:0000313" key="3">
    <source>
        <dbReference type="EMBL" id="MFG3817228.1"/>
    </source>
</evidence>
<protein>
    <submittedName>
        <fullName evidence="3">Nucleoside triphosphate pyrophosphohydrolase</fullName>
        <ecNumber evidence="3">3.6.1.9</ecNumber>
    </submittedName>
</protein>
<reference evidence="4" key="1">
    <citation type="journal article" date="2024" name="Algal Res.">
        <title>Biochemical, toxicological and genomic investigation of a high-biomass producing Limnothrix strain isolated from Italian shallow drinking water reservoir.</title>
        <authorList>
            <person name="Simonazzi M."/>
            <person name="Shishido T.K."/>
            <person name="Delbaje E."/>
            <person name="Wahlsten M."/>
            <person name="Fewer D.P."/>
            <person name="Sivonen K."/>
            <person name="Pezzolesi L."/>
            <person name="Pistocchi R."/>
        </authorList>
    </citation>
    <scope>NUCLEOTIDE SEQUENCE [LARGE SCALE GENOMIC DNA]</scope>
    <source>
        <strain evidence="4">LRLZ20PSL1</strain>
    </source>
</reference>
<evidence type="ECO:0000256" key="1">
    <source>
        <dbReference type="SAM" id="MobiDB-lite"/>
    </source>
</evidence>
<organism evidence="3 4">
    <name type="scientific">Limnothrix redekei LRLZ20PSL1</name>
    <dbReference type="NCBI Taxonomy" id="3112953"/>
    <lineage>
        <taxon>Bacteria</taxon>
        <taxon>Bacillati</taxon>
        <taxon>Cyanobacteriota</taxon>
        <taxon>Cyanophyceae</taxon>
        <taxon>Pseudanabaenales</taxon>
        <taxon>Pseudanabaenaceae</taxon>
        <taxon>Limnothrix</taxon>
    </lineage>
</organism>
<dbReference type="InterPro" id="IPR021130">
    <property type="entry name" value="PRib-ATP_PPHydrolase-like"/>
</dbReference>
<dbReference type="CDD" id="cd11529">
    <property type="entry name" value="NTP-PPase_MazG_Cterm"/>
    <property type="match status" value="1"/>
</dbReference>
<dbReference type="GO" id="GO:0047429">
    <property type="term" value="F:nucleoside triphosphate diphosphatase activity"/>
    <property type="evidence" value="ECO:0007669"/>
    <property type="project" value="UniProtKB-EC"/>
</dbReference>
<feature type="domain" description="NTP pyrophosphohydrolase MazG-like" evidence="2">
    <location>
        <begin position="37"/>
        <end position="110"/>
    </location>
</feature>
<dbReference type="PANTHER" id="PTHR30522">
    <property type="entry name" value="NUCLEOSIDE TRIPHOSPHATE PYROPHOSPHOHYDROLASE"/>
    <property type="match status" value="1"/>
</dbReference>
<accession>A0ABW7C7S1</accession>
<dbReference type="Pfam" id="PF01503">
    <property type="entry name" value="PRA-PH"/>
    <property type="match status" value="1"/>
</dbReference>
<dbReference type="InterPro" id="IPR048015">
    <property type="entry name" value="NTP-PPase_MazG-like_N"/>
</dbReference>
<dbReference type="SUPFAM" id="SSF101386">
    <property type="entry name" value="all-alpha NTP pyrophosphatases"/>
    <property type="match status" value="2"/>
</dbReference>
<dbReference type="Gene3D" id="1.10.287.1080">
    <property type="entry name" value="MazG-like"/>
    <property type="match status" value="2"/>
</dbReference>
<proteinExistence type="predicted"/>
<dbReference type="Pfam" id="PF03819">
    <property type="entry name" value="MazG"/>
    <property type="match status" value="1"/>
</dbReference>